<dbReference type="PANTHER" id="PTHR11851:SF49">
    <property type="entry name" value="MITOCHONDRIAL-PROCESSING PEPTIDASE SUBUNIT ALPHA"/>
    <property type="match status" value="1"/>
</dbReference>
<organism evidence="5 6">
    <name type="scientific">Planifilum fulgidum</name>
    <dbReference type="NCBI Taxonomy" id="201973"/>
    <lineage>
        <taxon>Bacteria</taxon>
        <taxon>Bacillati</taxon>
        <taxon>Bacillota</taxon>
        <taxon>Bacilli</taxon>
        <taxon>Bacillales</taxon>
        <taxon>Thermoactinomycetaceae</taxon>
        <taxon>Planifilum</taxon>
    </lineage>
</organism>
<protein>
    <submittedName>
        <fullName evidence="5">Predicted Zn-dependent peptidase</fullName>
    </submittedName>
</protein>
<evidence type="ECO:0000256" key="2">
    <source>
        <dbReference type="RuleBase" id="RU004447"/>
    </source>
</evidence>
<dbReference type="InterPro" id="IPR011765">
    <property type="entry name" value="Pept_M16_N"/>
</dbReference>
<feature type="domain" description="Peptidase M16 C-terminal" evidence="4">
    <location>
        <begin position="166"/>
        <end position="338"/>
    </location>
</feature>
<dbReference type="Gene3D" id="3.30.830.10">
    <property type="entry name" value="Metalloenzyme, LuxS/M16 peptidase-like"/>
    <property type="match status" value="2"/>
</dbReference>
<reference evidence="5 6" key="1">
    <citation type="submission" date="2016-10" db="EMBL/GenBank/DDBJ databases">
        <authorList>
            <person name="de Groot N.N."/>
        </authorList>
    </citation>
    <scope>NUCLEOTIDE SEQUENCE [LARGE SCALE GENOMIC DNA]</scope>
    <source>
        <strain evidence="5 6">DSM 44945</strain>
    </source>
</reference>
<evidence type="ECO:0000256" key="1">
    <source>
        <dbReference type="ARBA" id="ARBA00007261"/>
    </source>
</evidence>
<dbReference type="FunFam" id="3.30.830.10:FF:000008">
    <property type="entry name" value="Mitochondrial-processing peptidase subunit beta"/>
    <property type="match status" value="1"/>
</dbReference>
<dbReference type="PANTHER" id="PTHR11851">
    <property type="entry name" value="METALLOPROTEASE"/>
    <property type="match status" value="1"/>
</dbReference>
<dbReference type="GO" id="GO:0006508">
    <property type="term" value="P:proteolysis"/>
    <property type="evidence" value="ECO:0007669"/>
    <property type="project" value="InterPro"/>
</dbReference>
<dbReference type="GO" id="GO:0004222">
    <property type="term" value="F:metalloendopeptidase activity"/>
    <property type="evidence" value="ECO:0007669"/>
    <property type="project" value="InterPro"/>
</dbReference>
<accession>A0A1I2NGW9</accession>
<dbReference type="OrthoDB" id="9811314at2"/>
<comment type="similarity">
    <text evidence="1 2">Belongs to the peptidase M16 family.</text>
</comment>
<dbReference type="InterPro" id="IPR011249">
    <property type="entry name" value="Metalloenz_LuxS/M16"/>
</dbReference>
<dbReference type="Proteomes" id="UP000198661">
    <property type="component" value="Unassembled WGS sequence"/>
</dbReference>
<feature type="domain" description="Peptidase M16 N-terminal" evidence="3">
    <location>
        <begin position="13"/>
        <end position="158"/>
    </location>
</feature>
<keyword evidence="6" id="KW-1185">Reference proteome</keyword>
<dbReference type="InterPro" id="IPR001431">
    <property type="entry name" value="Pept_M16_Zn_BS"/>
</dbReference>
<proteinExistence type="inferred from homology"/>
<dbReference type="Pfam" id="PF05193">
    <property type="entry name" value="Peptidase_M16_C"/>
    <property type="match status" value="1"/>
</dbReference>
<gene>
    <name evidence="5" type="ORF">SAMN04488025_11286</name>
</gene>
<dbReference type="EMBL" id="FOOK01000012">
    <property type="protein sequence ID" value="SFG02280.1"/>
    <property type="molecule type" value="Genomic_DNA"/>
</dbReference>
<sequence length="417" mass="46886">MIVRHTLPNGVRIVAEPIHHVRSVALGFWVGTGSRNETDEINGVSHFLEHMMFKGTKKRTARQLAEAFDEIGGQVNAFTSKELTCYYAKVLDQHFSAALEILADMFFGSTLPDEEIEKEKKVIIEEIRMVEDTPDDLIHDLLSKAVMGKHPLGFPILGSIENIQAFDRSRLENYRRRQYRPDQTVIALAGRLPEDFLDQIESYFSAFPKGGDASVCRPPVFRSDVVARKKSTEQTHLCLGLPGLAIQDPRIYALILLNNMLGGNMSSRLFQKVREERGLAYSVYSYHMAYRDCGLFAVYAGTGPGQENELIRLIFEILDELRQSGVEESELNKAKEQLKSGYMLSLESTNNRMSRLGKNELLLGKHVTLDETIECIERVTTEDILELARDLFSRPASLAVISPSGEIPSAYGRDALV</sequence>
<dbReference type="InterPro" id="IPR007863">
    <property type="entry name" value="Peptidase_M16_C"/>
</dbReference>
<dbReference type="STRING" id="201973.SAMN04488025_11286"/>
<dbReference type="InterPro" id="IPR050361">
    <property type="entry name" value="MPP/UQCRC_Complex"/>
</dbReference>
<evidence type="ECO:0000259" key="3">
    <source>
        <dbReference type="Pfam" id="PF00675"/>
    </source>
</evidence>
<evidence type="ECO:0000313" key="6">
    <source>
        <dbReference type="Proteomes" id="UP000198661"/>
    </source>
</evidence>
<dbReference type="AlphaFoldDB" id="A0A1I2NGW9"/>
<dbReference type="RefSeq" id="WP_092037958.1">
    <property type="nucleotide sequence ID" value="NZ_FOOK01000012.1"/>
</dbReference>
<dbReference type="Pfam" id="PF00675">
    <property type="entry name" value="Peptidase_M16"/>
    <property type="match status" value="1"/>
</dbReference>
<dbReference type="SUPFAM" id="SSF63411">
    <property type="entry name" value="LuxS/MPP-like metallohydrolase"/>
    <property type="match status" value="2"/>
</dbReference>
<evidence type="ECO:0000313" key="5">
    <source>
        <dbReference type="EMBL" id="SFG02280.1"/>
    </source>
</evidence>
<name>A0A1I2NGW9_9BACL</name>
<dbReference type="GO" id="GO:0046872">
    <property type="term" value="F:metal ion binding"/>
    <property type="evidence" value="ECO:0007669"/>
    <property type="project" value="InterPro"/>
</dbReference>
<evidence type="ECO:0000259" key="4">
    <source>
        <dbReference type="Pfam" id="PF05193"/>
    </source>
</evidence>
<dbReference type="PROSITE" id="PS00143">
    <property type="entry name" value="INSULINASE"/>
    <property type="match status" value="1"/>
</dbReference>